<dbReference type="Gene3D" id="2.40.50.1020">
    <property type="entry name" value="LytTr DNA-binding domain"/>
    <property type="match status" value="1"/>
</dbReference>
<feature type="modified residue" description="4-aspartylphosphate" evidence="1">
    <location>
        <position position="59"/>
    </location>
</feature>
<accession>A0A1V9EHL4</accession>
<evidence type="ECO:0000256" key="1">
    <source>
        <dbReference type="PROSITE-ProRule" id="PRU00169"/>
    </source>
</evidence>
<dbReference type="Pfam" id="PF04397">
    <property type="entry name" value="LytTR"/>
    <property type="match status" value="1"/>
</dbReference>
<feature type="domain" description="HTH LytTR-type" evidence="3">
    <location>
        <begin position="146"/>
        <end position="215"/>
    </location>
</feature>
<dbReference type="RefSeq" id="WP_081171242.1">
    <property type="nucleotide sequence ID" value="NZ_LWBP01000254.1"/>
</dbReference>
<dbReference type="InterPro" id="IPR001789">
    <property type="entry name" value="Sig_transdc_resp-reg_receiver"/>
</dbReference>
<dbReference type="SMART" id="SM00850">
    <property type="entry name" value="LytTR"/>
    <property type="match status" value="1"/>
</dbReference>
<evidence type="ECO:0000313" key="5">
    <source>
        <dbReference type="Proteomes" id="UP000192276"/>
    </source>
</evidence>
<evidence type="ECO:0000259" key="2">
    <source>
        <dbReference type="PROSITE" id="PS50110"/>
    </source>
</evidence>
<sequence length="249" mass="28335">MDETKTIRCLIIDDEPPAREIIRRYVQEIPTLQLMGECANAIQALTVLQQHPVDLLFLDIRMPQLNGTDFIKTLKHPPKVIFTTAFSEYALEGYELDVVDYLMKPIRFDRFLKAVNKAFPLNGAAAPSKPAVVAAVIEEKKNESFVYFRADRKMVKVMLDDILYIESMKDYIKVNTVQGVIITKQSISSVEAMLPEKLFIRTHRSFIVSINKIKSFTHELVEVNKTDIPIGKLFRNGVMKVFSPAVGSK</sequence>
<dbReference type="EMBL" id="LWBP01000254">
    <property type="protein sequence ID" value="OQP45630.1"/>
    <property type="molecule type" value="Genomic_DNA"/>
</dbReference>
<dbReference type="PANTHER" id="PTHR45526:SF1">
    <property type="entry name" value="TRANSCRIPTIONAL REGULATORY PROTEIN DCUR-RELATED"/>
    <property type="match status" value="1"/>
</dbReference>
<dbReference type="FunFam" id="3.40.50.2300:FF:000051">
    <property type="entry name" value="Two-component response regulator yehT"/>
    <property type="match status" value="1"/>
</dbReference>
<dbReference type="SUPFAM" id="SSF52172">
    <property type="entry name" value="CheY-like"/>
    <property type="match status" value="1"/>
</dbReference>
<dbReference type="AlphaFoldDB" id="A0A1V9EHL4"/>
<proteinExistence type="predicted"/>
<reference evidence="5" key="1">
    <citation type="submission" date="2016-04" db="EMBL/GenBank/DDBJ databases">
        <authorList>
            <person name="Chen L."/>
            <person name="Zhuang W."/>
            <person name="Wang G."/>
        </authorList>
    </citation>
    <scope>NUCLEOTIDE SEQUENCE [LARGE SCALE GENOMIC DNA]</scope>
    <source>
        <strain evidence="5">208</strain>
    </source>
</reference>
<dbReference type="PROSITE" id="PS50930">
    <property type="entry name" value="HTH_LYTTR"/>
    <property type="match status" value="1"/>
</dbReference>
<dbReference type="SMART" id="SM00448">
    <property type="entry name" value="REC"/>
    <property type="match status" value="1"/>
</dbReference>
<dbReference type="GO" id="GO:0000156">
    <property type="term" value="F:phosphorelay response regulator activity"/>
    <property type="evidence" value="ECO:0007669"/>
    <property type="project" value="TreeGrafter"/>
</dbReference>
<dbReference type="PANTHER" id="PTHR45526">
    <property type="entry name" value="TRANSCRIPTIONAL REGULATORY PROTEIN DPIA"/>
    <property type="match status" value="1"/>
</dbReference>
<gene>
    <name evidence="4" type="ORF">A4R26_08990</name>
</gene>
<dbReference type="GO" id="GO:0003677">
    <property type="term" value="F:DNA binding"/>
    <property type="evidence" value="ECO:0007669"/>
    <property type="project" value="UniProtKB-KW"/>
</dbReference>
<dbReference type="Proteomes" id="UP000192276">
    <property type="component" value="Unassembled WGS sequence"/>
</dbReference>
<dbReference type="InterPro" id="IPR007492">
    <property type="entry name" value="LytTR_DNA-bd_dom"/>
</dbReference>
<dbReference type="InterPro" id="IPR011006">
    <property type="entry name" value="CheY-like_superfamily"/>
</dbReference>
<dbReference type="STRING" id="550983.A4R26_08990"/>
<evidence type="ECO:0000313" key="4">
    <source>
        <dbReference type="EMBL" id="OQP45630.1"/>
    </source>
</evidence>
<dbReference type="OrthoDB" id="9787344at2"/>
<keyword evidence="4" id="KW-0238">DNA-binding</keyword>
<evidence type="ECO:0000259" key="3">
    <source>
        <dbReference type="PROSITE" id="PS50930"/>
    </source>
</evidence>
<dbReference type="Pfam" id="PF00072">
    <property type="entry name" value="Response_reg"/>
    <property type="match status" value="1"/>
</dbReference>
<feature type="domain" description="Response regulatory" evidence="2">
    <location>
        <begin position="8"/>
        <end position="119"/>
    </location>
</feature>
<protein>
    <submittedName>
        <fullName evidence="4">DNA-binding response regulator</fullName>
    </submittedName>
</protein>
<keyword evidence="5" id="KW-1185">Reference proteome</keyword>
<keyword evidence="1" id="KW-0597">Phosphoprotein</keyword>
<name>A0A1V9EHL4_9BACT</name>
<organism evidence="4 5">
    <name type="scientific">Niastella populi</name>
    <dbReference type="NCBI Taxonomy" id="550983"/>
    <lineage>
        <taxon>Bacteria</taxon>
        <taxon>Pseudomonadati</taxon>
        <taxon>Bacteroidota</taxon>
        <taxon>Chitinophagia</taxon>
        <taxon>Chitinophagales</taxon>
        <taxon>Chitinophagaceae</taxon>
        <taxon>Niastella</taxon>
    </lineage>
</organism>
<dbReference type="InterPro" id="IPR051271">
    <property type="entry name" value="2C-system_Tx_regulators"/>
</dbReference>
<dbReference type="Gene3D" id="3.40.50.2300">
    <property type="match status" value="1"/>
</dbReference>
<comment type="caution">
    <text evidence="4">The sequence shown here is derived from an EMBL/GenBank/DDBJ whole genome shotgun (WGS) entry which is preliminary data.</text>
</comment>
<dbReference type="PROSITE" id="PS50110">
    <property type="entry name" value="RESPONSE_REGULATORY"/>
    <property type="match status" value="1"/>
</dbReference>